<protein>
    <recommendedName>
        <fullName evidence="2">histidine kinase</fullName>
        <ecNumber evidence="2">2.7.13.3</ecNumber>
    </recommendedName>
</protein>
<keyword evidence="5" id="KW-0547">Nucleotide-binding</keyword>
<comment type="caution">
    <text evidence="13">The sequence shown here is derived from an EMBL/GenBank/DDBJ whole genome shotgun (WGS) entry which is preliminary data.</text>
</comment>
<evidence type="ECO:0000256" key="3">
    <source>
        <dbReference type="ARBA" id="ARBA00022553"/>
    </source>
</evidence>
<keyword evidence="3" id="KW-0597">Phosphoprotein</keyword>
<dbReference type="InterPro" id="IPR003594">
    <property type="entry name" value="HATPase_dom"/>
</dbReference>
<dbReference type="GO" id="GO:0000155">
    <property type="term" value="F:phosphorelay sensor kinase activity"/>
    <property type="evidence" value="ECO:0007669"/>
    <property type="project" value="InterPro"/>
</dbReference>
<evidence type="ECO:0000259" key="10">
    <source>
        <dbReference type="PROSITE" id="PS50109"/>
    </source>
</evidence>
<organism evidence="13 14">
    <name type="scientific">Posidoniimonas polymericola</name>
    <dbReference type="NCBI Taxonomy" id="2528002"/>
    <lineage>
        <taxon>Bacteria</taxon>
        <taxon>Pseudomonadati</taxon>
        <taxon>Planctomycetota</taxon>
        <taxon>Planctomycetia</taxon>
        <taxon>Pirellulales</taxon>
        <taxon>Lacipirellulaceae</taxon>
        <taxon>Posidoniimonas</taxon>
    </lineage>
</organism>
<feature type="domain" description="PAC" evidence="12">
    <location>
        <begin position="475"/>
        <end position="527"/>
    </location>
</feature>
<sequence>MSAAGAEEATSKVPRLVLLVALFGVAAGGAVLAAVGARLRAVESHYEQFNQARAGVADTLRDLRNYRLDLMQGLSDLRLRSSLPGAANAGTVPPRPFDQVRVDQGADRLRDCLSRFAVDDAGEDAAIASLQSGLRETHRALSDAWDASTLAATIETRCAQLQDAARAELATLARLVQKEVGRHRLQVAKQLIRARGDEAVVDAAALDDYTETYRTGRSLYQLRDDLHELVVDVEKMFGLRDADNLRSHKDNRLRLTLGRLRQNSYRLRGNADEFRTRLQQLEESLFGSGVRDDLAHQMLVTSDDGLYVQELRQIAQAETLRETQRQAEQISRSCRNAEERVGATVSRLHAQASEMDAVMIRGVSHTLIGFAAVASVLFGVASAWVYALVKRSIQQSTETQREALELARIIRESPTEIYVCDRGSLRYLQVSEGARTNLGYRQEELLGLSPGDLSPDLAPEAMPALLGPLYDGTARRVELRTEHRRSDGSTYPVQVAVSLATFKEQSVYVLFATDLTEMRRLEEQLGRSQKLESLGQLSAGIAHEINTPMQFVSSNAEFLEMAMERLFAVYDCFTELLLNDQPLDWQTRRDQLEEIKKRHRVDRILNQIPAALEESREGIGRVVGILNAMKSFSHPGGQQRKPINLNEAVESTITITRNRWKYTAELETELDPELPAAPAFAAELNQVLLNLVVNASDAVRERFGETTLGKITVRTRRAGDMVEVEVEDNGCGIPEAIRRRVFDPFFTTKEVGKGTGQGLAITHNVVVNMHGGRVNVKSAPEQGAVFTVSLPIEPNDAPGFEHDTNPVELAAAGEAANETTTTAT</sequence>
<dbReference type="InterPro" id="IPR036097">
    <property type="entry name" value="HisK_dim/P_sf"/>
</dbReference>
<dbReference type="InterPro" id="IPR000700">
    <property type="entry name" value="PAS-assoc_C"/>
</dbReference>
<dbReference type="InterPro" id="IPR036890">
    <property type="entry name" value="HATPase_C_sf"/>
</dbReference>
<keyword evidence="7" id="KW-0067">ATP-binding</keyword>
<evidence type="ECO:0000313" key="14">
    <source>
        <dbReference type="Proteomes" id="UP000318478"/>
    </source>
</evidence>
<dbReference type="InterPro" id="IPR005467">
    <property type="entry name" value="His_kinase_dom"/>
</dbReference>
<dbReference type="SUPFAM" id="SSF55785">
    <property type="entry name" value="PYP-like sensor domain (PAS domain)"/>
    <property type="match status" value="1"/>
</dbReference>
<keyword evidence="14" id="KW-1185">Reference proteome</keyword>
<evidence type="ECO:0000259" key="12">
    <source>
        <dbReference type="PROSITE" id="PS50113"/>
    </source>
</evidence>
<dbReference type="InterPro" id="IPR003661">
    <property type="entry name" value="HisK_dim/P_dom"/>
</dbReference>
<gene>
    <name evidence="13" type="ORF">Pla123a_19410</name>
</gene>
<dbReference type="PROSITE" id="PS50112">
    <property type="entry name" value="PAS"/>
    <property type="match status" value="1"/>
</dbReference>
<evidence type="ECO:0000256" key="2">
    <source>
        <dbReference type="ARBA" id="ARBA00012438"/>
    </source>
</evidence>
<proteinExistence type="predicted"/>
<dbReference type="GO" id="GO:0005524">
    <property type="term" value="F:ATP binding"/>
    <property type="evidence" value="ECO:0007669"/>
    <property type="project" value="UniProtKB-KW"/>
</dbReference>
<feature type="transmembrane region" description="Helical" evidence="9">
    <location>
        <begin position="367"/>
        <end position="389"/>
    </location>
</feature>
<dbReference type="Gene3D" id="1.10.287.130">
    <property type="match status" value="1"/>
</dbReference>
<accession>A0A5C5YQS5</accession>
<evidence type="ECO:0000256" key="6">
    <source>
        <dbReference type="ARBA" id="ARBA00022777"/>
    </source>
</evidence>
<dbReference type="NCBIfam" id="TIGR00229">
    <property type="entry name" value="sensory_box"/>
    <property type="match status" value="1"/>
</dbReference>
<dbReference type="SMART" id="SM00387">
    <property type="entry name" value="HATPase_c"/>
    <property type="match status" value="1"/>
</dbReference>
<dbReference type="CDD" id="cd00130">
    <property type="entry name" value="PAS"/>
    <property type="match status" value="1"/>
</dbReference>
<dbReference type="InterPro" id="IPR000014">
    <property type="entry name" value="PAS"/>
</dbReference>
<evidence type="ECO:0000256" key="8">
    <source>
        <dbReference type="ARBA" id="ARBA00023012"/>
    </source>
</evidence>
<name>A0A5C5YQS5_9BACT</name>
<dbReference type="InterPro" id="IPR035965">
    <property type="entry name" value="PAS-like_dom_sf"/>
</dbReference>
<dbReference type="Pfam" id="PF02518">
    <property type="entry name" value="HATPase_c"/>
    <property type="match status" value="1"/>
</dbReference>
<reference evidence="13 14" key="1">
    <citation type="submission" date="2019-02" db="EMBL/GenBank/DDBJ databases">
        <title>Deep-cultivation of Planctomycetes and their phenomic and genomic characterization uncovers novel biology.</title>
        <authorList>
            <person name="Wiegand S."/>
            <person name="Jogler M."/>
            <person name="Boedeker C."/>
            <person name="Pinto D."/>
            <person name="Vollmers J."/>
            <person name="Rivas-Marin E."/>
            <person name="Kohn T."/>
            <person name="Peeters S.H."/>
            <person name="Heuer A."/>
            <person name="Rast P."/>
            <person name="Oberbeckmann S."/>
            <person name="Bunk B."/>
            <person name="Jeske O."/>
            <person name="Meyerdierks A."/>
            <person name="Storesund J.E."/>
            <person name="Kallscheuer N."/>
            <person name="Luecker S."/>
            <person name="Lage O.M."/>
            <person name="Pohl T."/>
            <person name="Merkel B.J."/>
            <person name="Hornburger P."/>
            <person name="Mueller R.-W."/>
            <person name="Bruemmer F."/>
            <person name="Labrenz M."/>
            <person name="Spormann A.M."/>
            <person name="Op Den Camp H."/>
            <person name="Overmann J."/>
            <person name="Amann R."/>
            <person name="Jetten M.S.M."/>
            <person name="Mascher T."/>
            <person name="Medema M.H."/>
            <person name="Devos D.P."/>
            <person name="Kaster A.-K."/>
            <person name="Ovreas L."/>
            <person name="Rohde M."/>
            <person name="Galperin M.Y."/>
            <person name="Jogler C."/>
        </authorList>
    </citation>
    <scope>NUCLEOTIDE SEQUENCE [LARGE SCALE GENOMIC DNA]</scope>
    <source>
        <strain evidence="13 14">Pla123a</strain>
    </source>
</reference>
<evidence type="ECO:0000256" key="5">
    <source>
        <dbReference type="ARBA" id="ARBA00022741"/>
    </source>
</evidence>
<evidence type="ECO:0000256" key="7">
    <source>
        <dbReference type="ARBA" id="ARBA00022840"/>
    </source>
</evidence>
<dbReference type="CDD" id="cd00082">
    <property type="entry name" value="HisKA"/>
    <property type="match status" value="1"/>
</dbReference>
<dbReference type="Pfam" id="PF13426">
    <property type="entry name" value="PAS_9"/>
    <property type="match status" value="1"/>
</dbReference>
<dbReference type="Gene3D" id="3.30.565.10">
    <property type="entry name" value="Histidine kinase-like ATPase, C-terminal domain"/>
    <property type="match status" value="1"/>
</dbReference>
<keyword evidence="4" id="KW-0808">Transferase</keyword>
<dbReference type="Proteomes" id="UP000318478">
    <property type="component" value="Unassembled WGS sequence"/>
</dbReference>
<dbReference type="InterPro" id="IPR004358">
    <property type="entry name" value="Sig_transdc_His_kin-like_C"/>
</dbReference>
<keyword evidence="8" id="KW-0902">Two-component regulatory system</keyword>
<keyword evidence="6" id="KW-0418">Kinase</keyword>
<dbReference type="EMBL" id="SJPO01000004">
    <property type="protein sequence ID" value="TWT77284.1"/>
    <property type="molecule type" value="Genomic_DNA"/>
</dbReference>
<evidence type="ECO:0000259" key="11">
    <source>
        <dbReference type="PROSITE" id="PS50112"/>
    </source>
</evidence>
<evidence type="ECO:0000256" key="1">
    <source>
        <dbReference type="ARBA" id="ARBA00000085"/>
    </source>
</evidence>
<dbReference type="SUPFAM" id="SSF47384">
    <property type="entry name" value="Homodimeric domain of signal transducing histidine kinase"/>
    <property type="match status" value="1"/>
</dbReference>
<dbReference type="EC" id="2.7.13.3" evidence="2"/>
<keyword evidence="9" id="KW-1133">Transmembrane helix</keyword>
<dbReference type="Gene3D" id="3.30.450.20">
    <property type="entry name" value="PAS domain"/>
    <property type="match status" value="1"/>
</dbReference>
<keyword evidence="9" id="KW-0472">Membrane</keyword>
<evidence type="ECO:0000256" key="4">
    <source>
        <dbReference type="ARBA" id="ARBA00022679"/>
    </source>
</evidence>
<dbReference type="OrthoDB" id="260274at2"/>
<evidence type="ECO:0000256" key="9">
    <source>
        <dbReference type="SAM" id="Phobius"/>
    </source>
</evidence>
<feature type="domain" description="Histidine kinase" evidence="10">
    <location>
        <begin position="540"/>
        <end position="794"/>
    </location>
</feature>
<dbReference type="SUPFAM" id="SSF55874">
    <property type="entry name" value="ATPase domain of HSP90 chaperone/DNA topoisomerase II/histidine kinase"/>
    <property type="match status" value="1"/>
</dbReference>
<dbReference type="PRINTS" id="PR00344">
    <property type="entry name" value="BCTRLSENSOR"/>
</dbReference>
<dbReference type="PROSITE" id="PS50109">
    <property type="entry name" value="HIS_KIN"/>
    <property type="match status" value="1"/>
</dbReference>
<dbReference type="PANTHER" id="PTHR43065:SF46">
    <property type="entry name" value="C4-DICARBOXYLATE TRANSPORT SENSOR PROTEIN DCTB"/>
    <property type="match status" value="1"/>
</dbReference>
<dbReference type="RefSeq" id="WP_146586293.1">
    <property type="nucleotide sequence ID" value="NZ_SJPO01000004.1"/>
</dbReference>
<feature type="domain" description="PAS" evidence="11">
    <location>
        <begin position="402"/>
        <end position="447"/>
    </location>
</feature>
<comment type="catalytic activity">
    <reaction evidence="1">
        <text>ATP + protein L-histidine = ADP + protein N-phospho-L-histidine.</text>
        <dbReference type="EC" id="2.7.13.3"/>
    </reaction>
</comment>
<keyword evidence="9" id="KW-0812">Transmembrane</keyword>
<dbReference type="AlphaFoldDB" id="A0A5C5YQS5"/>
<dbReference type="PROSITE" id="PS50113">
    <property type="entry name" value="PAC"/>
    <property type="match status" value="1"/>
</dbReference>
<evidence type="ECO:0000313" key="13">
    <source>
        <dbReference type="EMBL" id="TWT77284.1"/>
    </source>
</evidence>
<dbReference type="PANTHER" id="PTHR43065">
    <property type="entry name" value="SENSOR HISTIDINE KINASE"/>
    <property type="match status" value="1"/>
</dbReference>